<dbReference type="AlphaFoldDB" id="A0A1A9ZIV0"/>
<sequence>MKLEVVGIVRVSDGIPGFALNVNNFSENACFLPPNGKQCKSLCCVFNHVLFSRQDAMTIVVVIVVLVVVRLESDLLLSSSSLPFAEVYAEEWFSFEYCIIALGCKNCLWPVGSSSQTLNGANLNVIFRQFSPAVKETSFCKQCKSSIANMFIVQDNQEEDFQSLRLL</sequence>
<protein>
    <submittedName>
        <fullName evidence="1">Uncharacterized protein</fullName>
    </submittedName>
</protein>
<dbReference type="EnsemblMetazoa" id="GPAI016077-RA">
    <property type="protein sequence ID" value="GPAI016077-PA"/>
    <property type="gene ID" value="GPAI016077"/>
</dbReference>
<evidence type="ECO:0000313" key="2">
    <source>
        <dbReference type="Proteomes" id="UP000092445"/>
    </source>
</evidence>
<keyword evidence="2" id="KW-1185">Reference proteome</keyword>
<dbReference type="Proteomes" id="UP000092445">
    <property type="component" value="Unassembled WGS sequence"/>
</dbReference>
<name>A0A1A9ZIV0_GLOPL</name>
<accession>A0A1A9ZIV0</accession>
<evidence type="ECO:0000313" key="1">
    <source>
        <dbReference type="EnsemblMetazoa" id="GPAI016077-PA"/>
    </source>
</evidence>
<organism evidence="1 2">
    <name type="scientific">Glossina pallidipes</name>
    <name type="common">Tsetse fly</name>
    <dbReference type="NCBI Taxonomy" id="7398"/>
    <lineage>
        <taxon>Eukaryota</taxon>
        <taxon>Metazoa</taxon>
        <taxon>Ecdysozoa</taxon>
        <taxon>Arthropoda</taxon>
        <taxon>Hexapoda</taxon>
        <taxon>Insecta</taxon>
        <taxon>Pterygota</taxon>
        <taxon>Neoptera</taxon>
        <taxon>Endopterygota</taxon>
        <taxon>Diptera</taxon>
        <taxon>Brachycera</taxon>
        <taxon>Muscomorpha</taxon>
        <taxon>Hippoboscoidea</taxon>
        <taxon>Glossinidae</taxon>
        <taxon>Glossina</taxon>
    </lineage>
</organism>
<reference evidence="2" key="1">
    <citation type="submission" date="2014-03" db="EMBL/GenBank/DDBJ databases">
        <authorList>
            <person name="Aksoy S."/>
            <person name="Warren W."/>
            <person name="Wilson R.K."/>
        </authorList>
    </citation>
    <scope>NUCLEOTIDE SEQUENCE [LARGE SCALE GENOMIC DNA]</scope>
    <source>
        <strain evidence="2">IAEA</strain>
    </source>
</reference>
<dbReference type="VEuPathDB" id="VectorBase:GPAI016077"/>
<reference evidence="1" key="2">
    <citation type="submission" date="2020-05" db="UniProtKB">
        <authorList>
            <consortium name="EnsemblMetazoa"/>
        </authorList>
    </citation>
    <scope>IDENTIFICATION</scope>
    <source>
        <strain evidence="1">IAEA</strain>
    </source>
</reference>
<proteinExistence type="predicted"/>